<evidence type="ECO:0000259" key="7">
    <source>
        <dbReference type="Pfam" id="PF00350"/>
    </source>
</evidence>
<feature type="domain" description="Dynamin N-terminal" evidence="7">
    <location>
        <begin position="51"/>
        <end position="205"/>
    </location>
</feature>
<dbReference type="InterPro" id="IPR045063">
    <property type="entry name" value="Dynamin_N"/>
</dbReference>
<dbReference type="GO" id="GO:0003924">
    <property type="term" value="F:GTPase activity"/>
    <property type="evidence" value="ECO:0007669"/>
    <property type="project" value="InterPro"/>
</dbReference>
<reference evidence="8 9" key="1">
    <citation type="submission" date="2018-12" db="EMBL/GenBank/DDBJ databases">
        <authorList>
            <person name="Sun L."/>
            <person name="Chen Z."/>
        </authorList>
    </citation>
    <scope>NUCLEOTIDE SEQUENCE [LARGE SCALE GENOMIC DNA]</scope>
    <source>
        <strain evidence="8 9">DSM 15890</strain>
    </source>
</reference>
<dbReference type="InterPro" id="IPR027417">
    <property type="entry name" value="P-loop_NTPase"/>
</dbReference>
<dbReference type="Pfam" id="PF00350">
    <property type="entry name" value="Dynamin_N"/>
    <property type="match status" value="2"/>
</dbReference>
<evidence type="ECO:0000256" key="3">
    <source>
        <dbReference type="ARBA" id="ARBA00022801"/>
    </source>
</evidence>
<protein>
    <recommendedName>
        <fullName evidence="7">Dynamin N-terminal domain-containing protein</fullName>
    </recommendedName>
</protein>
<name>A0A433YEN8_9BACL</name>
<keyword evidence="4" id="KW-0342">GTP-binding</keyword>
<evidence type="ECO:0000313" key="8">
    <source>
        <dbReference type="EMBL" id="RUT48321.1"/>
    </source>
</evidence>
<gene>
    <name evidence="8" type="ORF">EJP82_04150</name>
</gene>
<keyword evidence="9" id="KW-1185">Reference proteome</keyword>
<feature type="coiled-coil region" evidence="6">
    <location>
        <begin position="310"/>
        <end position="337"/>
    </location>
</feature>
<keyword evidence="3" id="KW-0378">Hydrolase</keyword>
<dbReference type="AlphaFoldDB" id="A0A433YEN8"/>
<evidence type="ECO:0000256" key="4">
    <source>
        <dbReference type="ARBA" id="ARBA00023134"/>
    </source>
</evidence>
<dbReference type="OrthoDB" id="5477114at2"/>
<dbReference type="Proteomes" id="UP000279446">
    <property type="component" value="Unassembled WGS sequence"/>
</dbReference>
<accession>A0A433YEN8</accession>
<dbReference type="CDD" id="cd09912">
    <property type="entry name" value="DLP_2"/>
    <property type="match status" value="2"/>
</dbReference>
<dbReference type="SUPFAM" id="SSF52540">
    <property type="entry name" value="P-loop containing nucleoside triphosphate hydrolases"/>
    <property type="match status" value="2"/>
</dbReference>
<evidence type="ECO:0000256" key="2">
    <source>
        <dbReference type="ARBA" id="ARBA00022741"/>
    </source>
</evidence>
<dbReference type="InterPro" id="IPR027094">
    <property type="entry name" value="Mitofusin_fam"/>
</dbReference>
<feature type="domain" description="Dynamin N-terminal" evidence="7">
    <location>
        <begin position="640"/>
        <end position="865"/>
    </location>
</feature>
<dbReference type="PANTHER" id="PTHR10465">
    <property type="entry name" value="TRANSMEMBRANE GTPASE FZO1"/>
    <property type="match status" value="1"/>
</dbReference>
<sequence length="1232" mass="135841">MKTITDSQDHSLQMLLDQLSELYNQCGDDTAWREIDDLQKKLSAGELTLSFCGHFSAGKSSLINSLCGKDVLPSAPIPTTANVSALRHGLPQVQLTPVRGERDEGERIVSTQLGDLEKYCRDGDTYSMIKLWDDIPLLGEHGVLLDTPGVDSGDAAHAQVTNSALHLGDVVFYVMDYNHVLSESNLSFAKMLADWGKPLYLVINQIDKHREQEVSFETYRESVEQAFELWGIVPTGVLYISLKDLNHPLNMLSQLRACITNLLIERKLLLHYSIACSIHHGAESFLKRCEIAEEDEREDLLSEVGGVEVLEALQMDLTALEARIESNDNLLEASRREFTKDLDRLLGSVHIMTPSLREAGELYLASRESNFKTGLLFSGGKTQREKDRRRDDFLSKLQEGTSAQVDWHVRDLLRKFGRSHDLWSTEWESVMDAALPQAEEEWIAGPAQEGALLSGQYTLRYAADVAAGIAGRYRRAALAVAERLLAEELAPRVATTAQDLAAQRAALLARSKAATRWHALDAAAKERAAQLHALLGAAPALTPGTLPEVGEPPALAAPRTAAPAPEALAVAAAAATSPQASHALAPAAPAAAMHGQQRLAAAAEVLEAAAEVLAPYPAFGTGVKELRARAVHLRGGKFTVALFGAFSAGKSSFANALLGSEILPVSPHPTTAAINVIMAPQNGMQHGQAKIVFKTIEAMKSDLIYSFESLQLGTWKEQSWLSQVSKLKISDVPPLGRAHYSFLKAAASGWTEYVSRLGGQDIASLEGFVSYVSDENKACFVAEIQLYYACPLTDQGMVIVDTPGADSIHARHTNVTFQYMKNSDAIVYVTYYNHAFSRADRQFLAHLGRVKGSFALDKMFFIVNAADLAATPQELDEVIDYVKDGLRGVGIESPQIHAVSSQMALESRSVNGGALDSTSGFAKFETAFFEFIGQDSAGLALDAAQREFSVLMDRVVQWTATLTQSKEEREILLERLQESRKSFVTELGALSQMTCDMEIRQEVEELLYHARQRLRFLAGDLLLEYFHPTLLQDDGSDIKRKFTSTFHGWLAGLSLELEREIQVTSLRMEKKCDTLLNVVYNAWLDDLKGKMDIIPTFVTHLAVTWTSPEAKEGWLSQVLDPSAYWTYFKNPKAFFEGGGKQRLREAVESSLEIKVKEVVEEASQSLINLYCEETATRLFALTRSLESQWDEWESGIGNLTLSPEGEESWGIVMERLHSLNLTLSANNRNITE</sequence>
<dbReference type="GO" id="GO:0016020">
    <property type="term" value="C:membrane"/>
    <property type="evidence" value="ECO:0007669"/>
    <property type="project" value="UniProtKB-SubCell"/>
</dbReference>
<keyword evidence="6" id="KW-0175">Coiled coil</keyword>
<organism evidence="8 9">
    <name type="scientific">Paenibacillus anaericanus</name>
    <dbReference type="NCBI Taxonomy" id="170367"/>
    <lineage>
        <taxon>Bacteria</taxon>
        <taxon>Bacillati</taxon>
        <taxon>Bacillota</taxon>
        <taxon>Bacilli</taxon>
        <taxon>Bacillales</taxon>
        <taxon>Paenibacillaceae</taxon>
        <taxon>Paenibacillus</taxon>
    </lineage>
</organism>
<evidence type="ECO:0000256" key="1">
    <source>
        <dbReference type="ARBA" id="ARBA00004370"/>
    </source>
</evidence>
<dbReference type="RefSeq" id="WP_127190744.1">
    <property type="nucleotide sequence ID" value="NZ_RZNY01000002.1"/>
</dbReference>
<proteinExistence type="predicted"/>
<comment type="caution">
    <text evidence="8">The sequence shown here is derived from an EMBL/GenBank/DDBJ whole genome shotgun (WGS) entry which is preliminary data.</text>
</comment>
<dbReference type="Gene3D" id="3.40.50.300">
    <property type="entry name" value="P-loop containing nucleotide triphosphate hydrolases"/>
    <property type="match status" value="2"/>
</dbReference>
<comment type="subcellular location">
    <subcellularLocation>
        <location evidence="1">Membrane</location>
    </subcellularLocation>
</comment>
<keyword evidence="5" id="KW-0472">Membrane</keyword>
<dbReference type="GO" id="GO:0005525">
    <property type="term" value="F:GTP binding"/>
    <property type="evidence" value="ECO:0007669"/>
    <property type="project" value="UniProtKB-KW"/>
</dbReference>
<evidence type="ECO:0000256" key="6">
    <source>
        <dbReference type="SAM" id="Coils"/>
    </source>
</evidence>
<evidence type="ECO:0000313" key="9">
    <source>
        <dbReference type="Proteomes" id="UP000279446"/>
    </source>
</evidence>
<keyword evidence="2" id="KW-0547">Nucleotide-binding</keyword>
<dbReference type="PANTHER" id="PTHR10465:SF0">
    <property type="entry name" value="SARCALUMENIN"/>
    <property type="match status" value="1"/>
</dbReference>
<dbReference type="EMBL" id="RZNY01000002">
    <property type="protein sequence ID" value="RUT48321.1"/>
    <property type="molecule type" value="Genomic_DNA"/>
</dbReference>
<evidence type="ECO:0000256" key="5">
    <source>
        <dbReference type="ARBA" id="ARBA00023136"/>
    </source>
</evidence>